<evidence type="ECO:0000313" key="8">
    <source>
        <dbReference type="Proteomes" id="UP000199360"/>
    </source>
</evidence>
<protein>
    <submittedName>
        <fullName evidence="7">Iron complex transport system substrate-binding protein</fullName>
    </submittedName>
</protein>
<keyword evidence="3" id="KW-0813">Transport</keyword>
<gene>
    <name evidence="7" type="ORF">GA0070213_1224</name>
</gene>
<evidence type="ECO:0000256" key="3">
    <source>
        <dbReference type="ARBA" id="ARBA00022448"/>
    </source>
</evidence>
<dbReference type="PROSITE" id="PS51257">
    <property type="entry name" value="PROKAR_LIPOPROTEIN"/>
    <property type="match status" value="1"/>
</dbReference>
<reference evidence="8" key="1">
    <citation type="submission" date="2016-06" db="EMBL/GenBank/DDBJ databases">
        <authorList>
            <person name="Varghese N."/>
            <person name="Submissions Spin"/>
        </authorList>
    </citation>
    <scope>NUCLEOTIDE SEQUENCE [LARGE SCALE GENOMIC DNA]</scope>
    <source>
        <strain evidence="8">DSM 45647</strain>
    </source>
</reference>
<dbReference type="InterPro" id="IPR002491">
    <property type="entry name" value="ABC_transptr_periplasmic_BD"/>
</dbReference>
<keyword evidence="4 5" id="KW-0732">Signal</keyword>
<accession>A0A1C5K720</accession>
<dbReference type="PANTHER" id="PTHR30532">
    <property type="entry name" value="IRON III DICITRATE-BINDING PERIPLASMIC PROTEIN"/>
    <property type="match status" value="1"/>
</dbReference>
<evidence type="ECO:0000256" key="4">
    <source>
        <dbReference type="ARBA" id="ARBA00022729"/>
    </source>
</evidence>
<dbReference type="GO" id="GO:0030288">
    <property type="term" value="C:outer membrane-bounded periplasmic space"/>
    <property type="evidence" value="ECO:0007669"/>
    <property type="project" value="TreeGrafter"/>
</dbReference>
<dbReference type="RefSeq" id="WP_091071570.1">
    <property type="nucleotide sequence ID" value="NZ_FMDM01000022.1"/>
</dbReference>
<dbReference type="Gene3D" id="3.40.50.1980">
    <property type="entry name" value="Nitrogenase molybdenum iron protein domain"/>
    <property type="match status" value="2"/>
</dbReference>
<feature type="signal peptide" evidence="5">
    <location>
        <begin position="1"/>
        <end position="24"/>
    </location>
</feature>
<dbReference type="CDD" id="cd01146">
    <property type="entry name" value="FhuD"/>
    <property type="match status" value="1"/>
</dbReference>
<comment type="subcellular location">
    <subcellularLocation>
        <location evidence="1">Cell envelope</location>
    </subcellularLocation>
</comment>
<dbReference type="SUPFAM" id="SSF53807">
    <property type="entry name" value="Helical backbone' metal receptor"/>
    <property type="match status" value="1"/>
</dbReference>
<dbReference type="STRING" id="745366.GA0070213_1224"/>
<evidence type="ECO:0000313" key="7">
    <source>
        <dbReference type="EMBL" id="SCG78603.1"/>
    </source>
</evidence>
<evidence type="ECO:0000256" key="1">
    <source>
        <dbReference type="ARBA" id="ARBA00004196"/>
    </source>
</evidence>
<dbReference type="Pfam" id="PF01497">
    <property type="entry name" value="Peripla_BP_2"/>
    <property type="match status" value="1"/>
</dbReference>
<dbReference type="AlphaFoldDB" id="A0A1C5K720"/>
<dbReference type="OrthoDB" id="9793175at2"/>
<dbReference type="GO" id="GO:1901678">
    <property type="term" value="P:iron coordination entity transport"/>
    <property type="evidence" value="ECO:0007669"/>
    <property type="project" value="UniProtKB-ARBA"/>
</dbReference>
<organism evidence="7 8">
    <name type="scientific">Micromonospora humi</name>
    <dbReference type="NCBI Taxonomy" id="745366"/>
    <lineage>
        <taxon>Bacteria</taxon>
        <taxon>Bacillati</taxon>
        <taxon>Actinomycetota</taxon>
        <taxon>Actinomycetes</taxon>
        <taxon>Micromonosporales</taxon>
        <taxon>Micromonosporaceae</taxon>
        <taxon>Micromonospora</taxon>
    </lineage>
</organism>
<name>A0A1C5K720_9ACTN</name>
<evidence type="ECO:0000256" key="2">
    <source>
        <dbReference type="ARBA" id="ARBA00008814"/>
    </source>
</evidence>
<keyword evidence="8" id="KW-1185">Reference proteome</keyword>
<dbReference type="PANTHER" id="PTHR30532:SF25">
    <property type="entry name" value="IRON(III) DICITRATE-BINDING PERIPLASMIC PROTEIN"/>
    <property type="match status" value="1"/>
</dbReference>
<proteinExistence type="inferred from homology"/>
<dbReference type="PROSITE" id="PS50983">
    <property type="entry name" value="FE_B12_PBP"/>
    <property type="match status" value="1"/>
</dbReference>
<sequence length="316" mass="33292">MRRLAAVLTTALALALGVGLTACGESDPVADAGAGDTREITHAMGATKVPAEPKRVVVLDTDKIDTALSLGVTPVGAATAGEAKSWPTYFGADKLTGITEVGVLTEPDLEAINALKPDLILGSKFRQEKFYDELSAIAPTVFTEKVGVTWKENFLLDGAALGKEQQAKDLLAAYEKRAKDFGAKLGDADARKISIVRFIPGNIRVYGPDSFSGIVVGDTGLGRPERQRLEGKEDKRFDLVSAERVNEVDGDVVFVTAYGEKAAAEQAKVTTGSLWKGLSAVKAGKAHVVSDEVWMTGIGVGAANKILDDLATYLAA</sequence>
<comment type="similarity">
    <text evidence="2">Belongs to the bacterial solute-binding protein 8 family.</text>
</comment>
<dbReference type="EMBL" id="FMDM01000022">
    <property type="protein sequence ID" value="SCG78603.1"/>
    <property type="molecule type" value="Genomic_DNA"/>
</dbReference>
<dbReference type="Proteomes" id="UP000199360">
    <property type="component" value="Unassembled WGS sequence"/>
</dbReference>
<feature type="chain" id="PRO_5008720283" evidence="5">
    <location>
        <begin position="25"/>
        <end position="316"/>
    </location>
</feature>
<dbReference type="InterPro" id="IPR051313">
    <property type="entry name" value="Bact_iron-sidero_bind"/>
</dbReference>
<evidence type="ECO:0000256" key="5">
    <source>
        <dbReference type="SAM" id="SignalP"/>
    </source>
</evidence>
<evidence type="ECO:0000259" key="6">
    <source>
        <dbReference type="PROSITE" id="PS50983"/>
    </source>
</evidence>
<feature type="domain" description="Fe/B12 periplasmic-binding" evidence="6">
    <location>
        <begin position="55"/>
        <end position="316"/>
    </location>
</feature>